<reference evidence="2 3" key="1">
    <citation type="submission" date="2014-04" db="EMBL/GenBank/DDBJ databases">
        <authorList>
            <consortium name="DOE Joint Genome Institute"/>
            <person name="Kuo A."/>
            <person name="Tarkka M."/>
            <person name="Buscot F."/>
            <person name="Kohler A."/>
            <person name="Nagy L.G."/>
            <person name="Floudas D."/>
            <person name="Copeland A."/>
            <person name="Barry K.W."/>
            <person name="Cichocki N."/>
            <person name="Veneault-Fourrey C."/>
            <person name="LaButti K."/>
            <person name="Lindquist E.A."/>
            <person name="Lipzen A."/>
            <person name="Lundell T."/>
            <person name="Morin E."/>
            <person name="Murat C."/>
            <person name="Sun H."/>
            <person name="Tunlid A."/>
            <person name="Henrissat B."/>
            <person name="Grigoriev I.V."/>
            <person name="Hibbett D.S."/>
            <person name="Martin F."/>
            <person name="Nordberg H.P."/>
            <person name="Cantor M.N."/>
            <person name="Hua S.X."/>
        </authorList>
    </citation>
    <scope>NUCLEOTIDE SEQUENCE [LARGE SCALE GENOMIC DNA]</scope>
    <source>
        <strain evidence="2 3">F 1598</strain>
    </source>
</reference>
<dbReference type="AlphaFoldDB" id="A0A0C3EJI3"/>
<dbReference type="HOGENOM" id="CLU_2074063_0_0_1"/>
<sequence length="118" mass="13122">MNSIFPDSPSQSIRNRLKKEREAVKAKNGESTSGVTEENSDEEYEEQESSIRSESSPVKDDSGELECESSPDKMGRFFQSSEGGEMNEASSPIKKNPSMKRKDAGESQEETHSKKAKK</sequence>
<dbReference type="EMBL" id="KN833106">
    <property type="protein sequence ID" value="KIM72800.1"/>
    <property type="molecule type" value="Genomic_DNA"/>
</dbReference>
<evidence type="ECO:0000256" key="1">
    <source>
        <dbReference type="SAM" id="MobiDB-lite"/>
    </source>
</evidence>
<dbReference type="Proteomes" id="UP000054166">
    <property type="component" value="Unassembled WGS sequence"/>
</dbReference>
<proteinExistence type="predicted"/>
<organism evidence="2 3">
    <name type="scientific">Piloderma croceum (strain F 1598)</name>
    <dbReference type="NCBI Taxonomy" id="765440"/>
    <lineage>
        <taxon>Eukaryota</taxon>
        <taxon>Fungi</taxon>
        <taxon>Dikarya</taxon>
        <taxon>Basidiomycota</taxon>
        <taxon>Agaricomycotina</taxon>
        <taxon>Agaricomycetes</taxon>
        <taxon>Agaricomycetidae</taxon>
        <taxon>Atheliales</taxon>
        <taxon>Atheliaceae</taxon>
        <taxon>Piloderma</taxon>
    </lineage>
</organism>
<feature type="compositionally biased region" description="Acidic residues" evidence="1">
    <location>
        <begin position="38"/>
        <end position="48"/>
    </location>
</feature>
<feature type="compositionally biased region" description="Basic and acidic residues" evidence="1">
    <location>
        <begin position="19"/>
        <end position="28"/>
    </location>
</feature>
<evidence type="ECO:0000313" key="2">
    <source>
        <dbReference type="EMBL" id="KIM72800.1"/>
    </source>
</evidence>
<keyword evidence="3" id="KW-1185">Reference proteome</keyword>
<accession>A0A0C3EJI3</accession>
<protein>
    <submittedName>
        <fullName evidence="2">Uncharacterized protein</fullName>
    </submittedName>
</protein>
<reference evidence="3" key="2">
    <citation type="submission" date="2015-01" db="EMBL/GenBank/DDBJ databases">
        <title>Evolutionary Origins and Diversification of the Mycorrhizal Mutualists.</title>
        <authorList>
            <consortium name="DOE Joint Genome Institute"/>
            <consortium name="Mycorrhizal Genomics Consortium"/>
            <person name="Kohler A."/>
            <person name="Kuo A."/>
            <person name="Nagy L.G."/>
            <person name="Floudas D."/>
            <person name="Copeland A."/>
            <person name="Barry K.W."/>
            <person name="Cichocki N."/>
            <person name="Veneault-Fourrey C."/>
            <person name="LaButti K."/>
            <person name="Lindquist E.A."/>
            <person name="Lipzen A."/>
            <person name="Lundell T."/>
            <person name="Morin E."/>
            <person name="Murat C."/>
            <person name="Riley R."/>
            <person name="Ohm R."/>
            <person name="Sun H."/>
            <person name="Tunlid A."/>
            <person name="Henrissat B."/>
            <person name="Grigoriev I.V."/>
            <person name="Hibbett D.S."/>
            <person name="Martin F."/>
        </authorList>
    </citation>
    <scope>NUCLEOTIDE SEQUENCE [LARGE SCALE GENOMIC DNA]</scope>
    <source>
        <strain evidence="3">F 1598</strain>
    </source>
</reference>
<feature type="compositionally biased region" description="Basic and acidic residues" evidence="1">
    <location>
        <begin position="100"/>
        <end position="118"/>
    </location>
</feature>
<dbReference type="InParanoid" id="A0A0C3EJI3"/>
<feature type="compositionally biased region" description="Polar residues" evidence="1">
    <location>
        <begin position="1"/>
        <end position="14"/>
    </location>
</feature>
<name>A0A0C3EJI3_PILCF</name>
<feature type="region of interest" description="Disordered" evidence="1">
    <location>
        <begin position="1"/>
        <end position="118"/>
    </location>
</feature>
<evidence type="ECO:0000313" key="3">
    <source>
        <dbReference type="Proteomes" id="UP000054166"/>
    </source>
</evidence>
<gene>
    <name evidence="2" type="ORF">PILCRDRAFT_15783</name>
</gene>